<dbReference type="InterPro" id="IPR002939">
    <property type="entry name" value="DnaJ_C"/>
</dbReference>
<dbReference type="SUPFAM" id="SSF46565">
    <property type="entry name" value="Chaperone J-domain"/>
    <property type="match status" value="1"/>
</dbReference>
<comment type="caution">
    <text evidence="10">The sequence shown here is derived from an EMBL/GenBank/DDBJ whole genome shotgun (WGS) entry which is preliminary data.</text>
</comment>
<dbReference type="GO" id="GO:0006457">
    <property type="term" value="P:protein folding"/>
    <property type="evidence" value="ECO:0007669"/>
    <property type="project" value="InterPro"/>
</dbReference>
<keyword evidence="5" id="KW-0143">Chaperone</keyword>
<evidence type="ECO:0000256" key="6">
    <source>
        <dbReference type="PROSITE-ProRule" id="PRU00546"/>
    </source>
</evidence>
<dbReference type="InterPro" id="IPR036869">
    <property type="entry name" value="J_dom_sf"/>
</dbReference>
<dbReference type="FunFam" id="2.10.230.10:FF:000001">
    <property type="entry name" value="DnaJ subfamily A member 2"/>
    <property type="match status" value="1"/>
</dbReference>
<dbReference type="Pfam" id="PF01556">
    <property type="entry name" value="DnaJ_C"/>
    <property type="match status" value="1"/>
</dbReference>
<evidence type="ECO:0008006" key="12">
    <source>
        <dbReference type="Google" id="ProtNLM"/>
    </source>
</evidence>
<dbReference type="GO" id="GO:0051082">
    <property type="term" value="F:unfolded protein binding"/>
    <property type="evidence" value="ECO:0007669"/>
    <property type="project" value="InterPro"/>
</dbReference>
<dbReference type="GO" id="GO:0005524">
    <property type="term" value="F:ATP binding"/>
    <property type="evidence" value="ECO:0007669"/>
    <property type="project" value="InterPro"/>
</dbReference>
<proteinExistence type="inferred from homology"/>
<dbReference type="SUPFAM" id="SSF49493">
    <property type="entry name" value="HSP40/DnaJ peptide-binding domain"/>
    <property type="match status" value="2"/>
</dbReference>
<dbReference type="GO" id="GO:0030544">
    <property type="term" value="F:Hsp70 protein binding"/>
    <property type="evidence" value="ECO:0007669"/>
    <property type="project" value="InterPro"/>
</dbReference>
<dbReference type="PRINTS" id="PR00625">
    <property type="entry name" value="JDOMAIN"/>
</dbReference>
<sequence length="611" mass="67213">MTCRDSPDVSGGRSSGIWPALQVIDKSGESLLPSLPLDRTHLTSLRPPYFLYILLRPKSRYSQSTTSPLSANAMPVDEEIDLYEVLEIEKGASKIEIKKAYHKAALAHHPDKVAEEDRAEAEVRFKAAKQAYEILSDDDKRHLYDTHGMSAFDPSKGGMGGEGPDIDDIFAQMFGGMGGFGGMPGMGGMGGMPGGRNVPRKGRSVEQEYEVSLEELYKGKTTKFSNTKNIICNLCEGSGGKKGAKANSCASCGGRGAKQVLRQVGPGLVTQETVPCGNCQGSGQVIPEKQRCKKCKGKKVVETKNVLELYIPRGARQGERIVLAGEADQLPDQEPGDIIFTLTETPHDVFERAGADLRAELKVSLVEALTGFDRVVITHLDGRGLKLNVQQPNGNVLRPGQILKIEGEGMPMKRSDARGDLYLVVDVEFPEDGWLKNDAAVQKLRDALPKDEKSEEKHEEEEEVDVEWDADMEEYGAGSGDPRAGGAEWEDDDEEAEGPQCATHSQFTPTHSPSVFGAHWTDPAAPSFNHRKPFRRYSENNFVKRYPFTQPIRIDADPAVHGHTFKCDFNIDRHIQCYDPKRPIIDQPKSYHALSSGHLLPGKMAHGIWFS</sequence>
<feature type="compositionally biased region" description="Acidic residues" evidence="7">
    <location>
        <begin position="488"/>
        <end position="497"/>
    </location>
</feature>
<dbReference type="FunFam" id="2.60.260.20:FF:000003">
    <property type="entry name" value="DnaJ subfamily A member 2"/>
    <property type="match status" value="1"/>
</dbReference>
<evidence type="ECO:0000259" key="8">
    <source>
        <dbReference type="PROSITE" id="PS50076"/>
    </source>
</evidence>
<feature type="domain" description="CR-type" evidence="9">
    <location>
        <begin position="219"/>
        <end position="304"/>
    </location>
</feature>
<dbReference type="InterPro" id="IPR044713">
    <property type="entry name" value="DNJA1/2-like"/>
</dbReference>
<keyword evidence="2" id="KW-0677">Repeat</keyword>
<reference evidence="10" key="2">
    <citation type="submission" date="2020-08" db="EMBL/GenBank/DDBJ databases">
        <title>Draft Genome Sequence of Cumin Blight Pathogen Alternaria burnsii.</title>
        <authorList>
            <person name="Feng Z."/>
        </authorList>
    </citation>
    <scope>NUCLEOTIDE SEQUENCE</scope>
    <source>
        <strain evidence="10">CBS107.38</strain>
    </source>
</reference>
<evidence type="ECO:0000313" key="10">
    <source>
        <dbReference type="EMBL" id="KAF7680187.1"/>
    </source>
</evidence>
<dbReference type="PROSITE" id="PS51188">
    <property type="entry name" value="ZF_CR"/>
    <property type="match status" value="1"/>
</dbReference>
<keyword evidence="3 6" id="KW-0863">Zinc-finger</keyword>
<dbReference type="PANTHER" id="PTHR43888">
    <property type="entry name" value="DNAJ-LIKE-2, ISOFORM A-RELATED"/>
    <property type="match status" value="1"/>
</dbReference>
<dbReference type="CDD" id="cd10747">
    <property type="entry name" value="DnaJ_C"/>
    <property type="match status" value="1"/>
</dbReference>
<evidence type="ECO:0000256" key="4">
    <source>
        <dbReference type="ARBA" id="ARBA00022833"/>
    </source>
</evidence>
<dbReference type="Gene3D" id="2.10.230.10">
    <property type="entry name" value="Heat shock protein DnaJ, cysteine-rich domain"/>
    <property type="match status" value="1"/>
</dbReference>
<organism evidence="10 11">
    <name type="scientific">Alternaria burnsii</name>
    <dbReference type="NCBI Taxonomy" id="1187904"/>
    <lineage>
        <taxon>Eukaryota</taxon>
        <taxon>Fungi</taxon>
        <taxon>Dikarya</taxon>
        <taxon>Ascomycota</taxon>
        <taxon>Pezizomycotina</taxon>
        <taxon>Dothideomycetes</taxon>
        <taxon>Pleosporomycetidae</taxon>
        <taxon>Pleosporales</taxon>
        <taxon>Pleosporineae</taxon>
        <taxon>Pleosporaceae</taxon>
        <taxon>Alternaria</taxon>
        <taxon>Alternaria sect. Alternaria</taxon>
    </lineage>
</organism>
<accession>A0A8H7BEM1</accession>
<protein>
    <recommendedName>
        <fullName evidence="12">DnaJ-domain-containing protein</fullName>
    </recommendedName>
</protein>
<dbReference type="GO" id="GO:0008270">
    <property type="term" value="F:zinc ion binding"/>
    <property type="evidence" value="ECO:0007669"/>
    <property type="project" value="UniProtKB-KW"/>
</dbReference>
<name>A0A8H7BEM1_9PLEO</name>
<dbReference type="Pfam" id="PF00226">
    <property type="entry name" value="DnaJ"/>
    <property type="match status" value="1"/>
</dbReference>
<dbReference type="InterPro" id="IPR008971">
    <property type="entry name" value="HSP40/DnaJ_pept-bd"/>
</dbReference>
<feature type="region of interest" description="Disordered" evidence="7">
    <location>
        <begin position="447"/>
        <end position="504"/>
    </location>
</feature>
<evidence type="ECO:0000256" key="7">
    <source>
        <dbReference type="SAM" id="MobiDB-lite"/>
    </source>
</evidence>
<evidence type="ECO:0000256" key="5">
    <source>
        <dbReference type="ARBA" id="ARBA00023186"/>
    </source>
</evidence>
<dbReference type="Proteomes" id="UP000596902">
    <property type="component" value="Unassembled WGS sequence"/>
</dbReference>
<dbReference type="InterPro" id="IPR001305">
    <property type="entry name" value="HSP_DnaJ_Cys-rich_dom"/>
</dbReference>
<feature type="domain" description="J" evidence="8">
    <location>
        <begin position="81"/>
        <end position="148"/>
    </location>
</feature>
<dbReference type="GO" id="GO:0009408">
    <property type="term" value="P:response to heat"/>
    <property type="evidence" value="ECO:0007669"/>
    <property type="project" value="InterPro"/>
</dbReference>
<dbReference type="CDD" id="cd10719">
    <property type="entry name" value="DnaJ_zf"/>
    <property type="match status" value="1"/>
</dbReference>
<dbReference type="InterPro" id="IPR036410">
    <property type="entry name" value="HSP_DnaJ_Cys-rich_dom_sf"/>
</dbReference>
<dbReference type="SMART" id="SM00271">
    <property type="entry name" value="DnaJ"/>
    <property type="match status" value="1"/>
</dbReference>
<feature type="zinc finger region" description="CR-type" evidence="6">
    <location>
        <begin position="219"/>
        <end position="304"/>
    </location>
</feature>
<dbReference type="AlphaFoldDB" id="A0A8H7BEM1"/>
<dbReference type="PROSITE" id="PS50076">
    <property type="entry name" value="DNAJ_2"/>
    <property type="match status" value="1"/>
</dbReference>
<dbReference type="InterPro" id="IPR001623">
    <property type="entry name" value="DnaJ_domain"/>
</dbReference>
<dbReference type="HAMAP" id="MF_01152">
    <property type="entry name" value="DnaJ"/>
    <property type="match status" value="1"/>
</dbReference>
<evidence type="ECO:0000256" key="2">
    <source>
        <dbReference type="ARBA" id="ARBA00022737"/>
    </source>
</evidence>
<evidence type="ECO:0000256" key="1">
    <source>
        <dbReference type="ARBA" id="ARBA00022723"/>
    </source>
</evidence>
<keyword evidence="4 6" id="KW-0862">Zinc</keyword>
<dbReference type="CDD" id="cd06257">
    <property type="entry name" value="DnaJ"/>
    <property type="match status" value="1"/>
</dbReference>
<keyword evidence="11" id="KW-1185">Reference proteome</keyword>
<dbReference type="PROSITE" id="PS00636">
    <property type="entry name" value="DNAJ_1"/>
    <property type="match status" value="1"/>
</dbReference>
<evidence type="ECO:0000259" key="9">
    <source>
        <dbReference type="PROSITE" id="PS51188"/>
    </source>
</evidence>
<feature type="compositionally biased region" description="Acidic residues" evidence="7">
    <location>
        <begin position="458"/>
        <end position="474"/>
    </location>
</feature>
<dbReference type="InterPro" id="IPR012724">
    <property type="entry name" value="DnaJ"/>
</dbReference>
<dbReference type="GeneID" id="62200063"/>
<evidence type="ECO:0000256" key="3">
    <source>
        <dbReference type="ARBA" id="ARBA00022771"/>
    </source>
</evidence>
<keyword evidence="1 6" id="KW-0479">Metal-binding</keyword>
<dbReference type="Gene3D" id="2.60.260.20">
    <property type="entry name" value="Urease metallochaperone UreE, N-terminal domain"/>
    <property type="match status" value="2"/>
</dbReference>
<feature type="compositionally biased region" description="Basic and acidic residues" evidence="7">
    <location>
        <begin position="447"/>
        <end position="457"/>
    </location>
</feature>
<dbReference type="Gene3D" id="1.10.287.110">
    <property type="entry name" value="DnaJ domain"/>
    <property type="match status" value="1"/>
</dbReference>
<dbReference type="RefSeq" id="XP_038790177.1">
    <property type="nucleotide sequence ID" value="XM_038926885.1"/>
</dbReference>
<reference evidence="10" key="1">
    <citation type="submission" date="2020-01" db="EMBL/GenBank/DDBJ databases">
        <authorList>
            <person name="Feng Z.H.Z."/>
        </authorList>
    </citation>
    <scope>NUCLEOTIDE SEQUENCE</scope>
    <source>
        <strain evidence="10">CBS107.38</strain>
    </source>
</reference>
<dbReference type="InterPro" id="IPR018253">
    <property type="entry name" value="DnaJ_domain_CS"/>
</dbReference>
<dbReference type="EMBL" id="JAAABM010000002">
    <property type="protein sequence ID" value="KAF7680187.1"/>
    <property type="molecule type" value="Genomic_DNA"/>
</dbReference>
<evidence type="ECO:0000313" key="11">
    <source>
        <dbReference type="Proteomes" id="UP000596902"/>
    </source>
</evidence>
<dbReference type="SUPFAM" id="SSF57938">
    <property type="entry name" value="DnaJ/Hsp40 cysteine-rich domain"/>
    <property type="match status" value="1"/>
</dbReference>
<gene>
    <name evidence="10" type="ORF">GT037_001838</name>
</gene>
<dbReference type="Pfam" id="PF00684">
    <property type="entry name" value="DnaJ_CXXCXGXG"/>
    <property type="match status" value="1"/>
</dbReference>